<name>A0A0B7IVU5_9PROT</name>
<proteinExistence type="predicted"/>
<keyword evidence="2" id="KW-0239">DNA-directed DNA polymerase</keyword>
<dbReference type="HOGENOM" id="CLU_012348_8_2_4"/>
<dbReference type="STRING" id="1581680.BN1209_1419"/>
<gene>
    <name evidence="2" type="primary">umuC</name>
    <name evidence="2" type="ORF">BN1209_1419</name>
</gene>
<organism evidence="2 3">
    <name type="scientific">Candidatus Methylopumilus turicensis</name>
    <dbReference type="NCBI Taxonomy" id="1581680"/>
    <lineage>
        <taxon>Bacteria</taxon>
        <taxon>Pseudomonadati</taxon>
        <taxon>Pseudomonadota</taxon>
        <taxon>Betaproteobacteria</taxon>
        <taxon>Nitrosomonadales</taxon>
        <taxon>Methylophilaceae</taxon>
        <taxon>Candidatus Methylopumilus</taxon>
    </lineage>
</organism>
<dbReference type="GO" id="GO:0003887">
    <property type="term" value="F:DNA-directed DNA polymerase activity"/>
    <property type="evidence" value="ECO:0007669"/>
    <property type="project" value="UniProtKB-KW"/>
</dbReference>
<dbReference type="RefSeq" id="WP_045751548.1">
    <property type="nucleotide sequence ID" value="NZ_LN794158.1"/>
</dbReference>
<dbReference type="EC" id="2.7.7.7" evidence="2"/>
<accession>A0A0B7IVU5</accession>
<dbReference type="Pfam" id="PF13438">
    <property type="entry name" value="DUF4113"/>
    <property type="match status" value="1"/>
</dbReference>
<evidence type="ECO:0000313" key="3">
    <source>
        <dbReference type="Proteomes" id="UP000056322"/>
    </source>
</evidence>
<feature type="domain" description="DUF4113" evidence="1">
    <location>
        <begin position="45"/>
        <end position="84"/>
    </location>
</feature>
<dbReference type="AlphaFoldDB" id="A0A0B7IVU5"/>
<dbReference type="EMBL" id="LN794158">
    <property type="protein sequence ID" value="CEN56457.1"/>
    <property type="molecule type" value="Genomic_DNA"/>
</dbReference>
<keyword evidence="2" id="KW-0808">Transferase</keyword>
<protein>
    <submittedName>
        <fullName evidence="2">DNA-directed DNA polymerase V subunit UmuC</fullName>
        <ecNumber evidence="2">2.7.7.7</ecNumber>
    </submittedName>
</protein>
<keyword evidence="2" id="KW-0548">Nucleotidyltransferase</keyword>
<dbReference type="KEGG" id="mbac:BN1209_1419"/>
<evidence type="ECO:0000313" key="2">
    <source>
        <dbReference type="EMBL" id="CEN56457.1"/>
    </source>
</evidence>
<dbReference type="OrthoDB" id="9808813at2"/>
<dbReference type="Proteomes" id="UP000056322">
    <property type="component" value="Chromosome 1"/>
</dbReference>
<dbReference type="InterPro" id="IPR025188">
    <property type="entry name" value="DUF4113"/>
</dbReference>
<evidence type="ECO:0000259" key="1">
    <source>
        <dbReference type="Pfam" id="PF13438"/>
    </source>
</evidence>
<keyword evidence="3" id="KW-1185">Reference proteome</keyword>
<sequence length="86" mass="9582">MGSKHLYKRDYKYAKAGVSLGDLIPRNRAQLDMFASGQSTSRSTSLMSTIDLINSKMGRGSIKLASEGFARPWKMKQGNKSPNYSY</sequence>
<reference evidence="3" key="1">
    <citation type="submission" date="2014-12" db="EMBL/GenBank/DDBJ databases">
        <authorList>
            <person name="Salcher M.M."/>
        </authorList>
    </citation>
    <scope>NUCLEOTIDE SEQUENCE [LARGE SCALE GENOMIC DNA]</scope>
    <source>
        <strain evidence="3">MMS-10A-171</strain>
    </source>
</reference>